<dbReference type="RefSeq" id="WP_090899866.1">
    <property type="nucleotide sequence ID" value="NZ_CZPZ01000031.1"/>
</dbReference>
<sequence>MGQTGFDKHQLAGLDNRERGFSRPVEFERAGEGYRALVRYEAVRVTTEVHPTQDEALTVLIRTLHAQGYRQLKTQRSFRDGVYLGSQELWVEYPDPPQTEPDRPGLLGKVLSWFRTTSSDGSRS</sequence>
<name>A0A0S4LKD8_9BACT</name>
<accession>A0A0S4LKD8</accession>
<dbReference type="AlphaFoldDB" id="A0A0S4LKD8"/>
<evidence type="ECO:0000313" key="2">
    <source>
        <dbReference type="Proteomes" id="UP000198736"/>
    </source>
</evidence>
<proteinExistence type="predicted"/>
<dbReference type="Proteomes" id="UP000198736">
    <property type="component" value="Unassembled WGS sequence"/>
</dbReference>
<evidence type="ECO:0000313" key="1">
    <source>
        <dbReference type="EMBL" id="CUS38055.1"/>
    </source>
</evidence>
<dbReference type="STRING" id="1742973.COMA2_40164"/>
<reference evidence="2" key="1">
    <citation type="submission" date="2015-10" db="EMBL/GenBank/DDBJ databases">
        <authorList>
            <person name="Luecker S."/>
            <person name="Luecker S."/>
        </authorList>
    </citation>
    <scope>NUCLEOTIDE SEQUENCE [LARGE SCALE GENOMIC DNA]</scope>
</reference>
<dbReference type="EMBL" id="CZPZ01000031">
    <property type="protein sequence ID" value="CUS38055.1"/>
    <property type="molecule type" value="Genomic_DNA"/>
</dbReference>
<organism evidence="1 2">
    <name type="scientific">Candidatus Nitrospira nitrificans</name>
    <dbReference type="NCBI Taxonomy" id="1742973"/>
    <lineage>
        <taxon>Bacteria</taxon>
        <taxon>Pseudomonadati</taxon>
        <taxon>Nitrospirota</taxon>
        <taxon>Nitrospiria</taxon>
        <taxon>Nitrospirales</taxon>
        <taxon>Nitrospiraceae</taxon>
        <taxon>Nitrospira</taxon>
    </lineage>
</organism>
<dbReference type="OrthoDB" id="9793062at2"/>
<keyword evidence="2" id="KW-1185">Reference proteome</keyword>
<protein>
    <submittedName>
        <fullName evidence="1">Uncharacterized protein</fullName>
    </submittedName>
</protein>
<gene>
    <name evidence="1" type="ORF">COMA2_40164</name>
</gene>